<sequence>MAFSMNQGAANAPAVNVGAELEEIDTEWLGFKAIGGDKKVKLLPNPWPVEDLPPSSASLLSVASRRGLIAAGGPDTLVITSTEAARRAFTALEADHSHVVSAYTPDVTLSTPKLRHVAFSSDENLLVVTAESGGGLAAYNVESVLNIKGPALQLATEQVSVRALVPNPNPQLAHLFAVVLDSGRLVVADLSKGQLETLHQTNVTCVGWSNLGKALVVGLEDGSAIQYKTDGQVLAVVPRPPNVEDNYFASAVYWLGNEEFFIIHAPKPGMDDEEPGDAYYHIVRCDKGRTTFKFHKAPVEIFFKGFGPERKPPNRYSINRLRNWKPHMTDMLILAASHSEGIKLITNTSEALSTDQKAIHEFAVTNVLDNRRAELPKMAAGDEDTVTIGEAVDLSSKDKVEKPIPADDEYPYSPGPLPAFLVLNHEGNLCAWWIVYDKSIRSGEVYPGLVAASPGQPAGPAATPTPAQPQTTSGFSFNKPSFGTPSVPSFGTPSKPGLSSPSQSGSIFGKPSQPGSVFAQPSPSAFGSPSQLGSAFGKPAQPAFGAASMPGGSAFGAAGALGKQPSAWASASQASPSALANPFAAKGTEPSGFAKFGAASNGSALGAAGASPFVGLGAQKSAFSAPFGKPALSKEPSGATKSFGSTLSVGSSFGDGSTLPSWANTPAQKGSSIFGGTTSSFGSSDDAQNRQRDEATPTPQAPAQQAKSLFGLTGEFKLGSTFKGDGTSKEDLPKPTAPSGDSLFGGGFAAALGGPSTKAPETPVKKDGDEPNQRRISTTPASPPRNKFSNLFGQTPAKEPPEPVKALEPEEESPVAEEAPLPPDFVTWKPPKKADEELPPLAGSPPVKVEAPESEVPSEPLEESEGEFSVEEAEEEGEEEEGEEEEEEEAEVRPTRPKAAFTFQESATASPQIRPAAPTPPALPSATTSPAPPLLFGQAPRPNASLFQTPAPAGISKPVFPPPSNRRTENLRSPSPVRSASTSALATARRSSPFPGPGSLSASLQQHQPPKLPTPQPELSDLSDDEDERIRRELATEPEPSAQLAEFLAHQDYTGTVTKTGTAAQIEIMYRDMNSMIDTIGLNARALKAFTAFHSERRPVSREDLEEALANGQDSEWFENWTLAQIADLKALQDQLEAELDAGRVQDIVDKLSQLARLLREYAKITTKLNDIRRQIINRRDPERVESHRKAALPKELAEQQTLLRKEYARLLSLLGKAEEAAFVTKSKLSALDAERGRKRKVPTVEAVKRTIGRLIAMTEKKGSEIVVLEAEMRRLNLLAGGEARENGVAKLENGAPRTPSRPGSSRSLALRTGSPAAGTPLRSTSRRRDRMSIAELERRMQRTPEPAEQDTPRGGYGLYYTPEGSPSGGGVEGEDEAMVRGLRRLAREMEEGGVERLVEARRRRREVGGLLGEAVRKRGVRVVRVGERGA</sequence>
<evidence type="ECO:0000256" key="3">
    <source>
        <dbReference type="ARBA" id="ARBA00023242"/>
    </source>
</evidence>
<evidence type="ECO:0000259" key="6">
    <source>
        <dbReference type="Pfam" id="PF16755"/>
    </source>
</evidence>
<keyword evidence="8" id="KW-1185">Reference proteome</keyword>
<keyword evidence="2" id="KW-0813">Transport</keyword>
<feature type="compositionally biased region" description="Polar residues" evidence="5">
    <location>
        <begin position="639"/>
        <end position="669"/>
    </location>
</feature>
<dbReference type="GO" id="GO:0006405">
    <property type="term" value="P:RNA export from nucleus"/>
    <property type="evidence" value="ECO:0007669"/>
    <property type="project" value="TreeGrafter"/>
</dbReference>
<reference evidence="7" key="1">
    <citation type="journal article" date="2020" name="Stud. Mycol.">
        <title>101 Dothideomycetes genomes: a test case for predicting lifestyles and emergence of pathogens.</title>
        <authorList>
            <person name="Haridas S."/>
            <person name="Albert R."/>
            <person name="Binder M."/>
            <person name="Bloem J."/>
            <person name="Labutti K."/>
            <person name="Salamov A."/>
            <person name="Andreopoulos B."/>
            <person name="Baker S."/>
            <person name="Barry K."/>
            <person name="Bills G."/>
            <person name="Bluhm B."/>
            <person name="Cannon C."/>
            <person name="Castanera R."/>
            <person name="Culley D."/>
            <person name="Daum C."/>
            <person name="Ezra D."/>
            <person name="Gonzalez J."/>
            <person name="Henrissat B."/>
            <person name="Kuo A."/>
            <person name="Liang C."/>
            <person name="Lipzen A."/>
            <person name="Lutzoni F."/>
            <person name="Magnuson J."/>
            <person name="Mondo S."/>
            <person name="Nolan M."/>
            <person name="Ohm R."/>
            <person name="Pangilinan J."/>
            <person name="Park H.-J."/>
            <person name="Ramirez L."/>
            <person name="Alfaro M."/>
            <person name="Sun H."/>
            <person name="Tritt A."/>
            <person name="Yoshinaga Y."/>
            <person name="Zwiers L.-H."/>
            <person name="Turgeon B."/>
            <person name="Goodwin S."/>
            <person name="Spatafora J."/>
            <person name="Crous P."/>
            <person name="Grigoriev I."/>
        </authorList>
    </citation>
    <scope>NUCLEOTIDE SEQUENCE</scope>
    <source>
        <strain evidence="7">CBS 379.55</strain>
    </source>
</reference>
<feature type="compositionally biased region" description="Low complexity" evidence="5">
    <location>
        <begin position="1297"/>
        <end position="1308"/>
    </location>
</feature>
<dbReference type="Gene3D" id="2.130.10.10">
    <property type="entry name" value="YVTN repeat-like/Quinoprotein amine dehydrogenase"/>
    <property type="match status" value="1"/>
</dbReference>
<feature type="compositionally biased region" description="Low complexity" evidence="5">
    <location>
        <begin position="978"/>
        <end position="992"/>
    </location>
</feature>
<dbReference type="InterPro" id="IPR039462">
    <property type="entry name" value="Nup159/Nup146_N"/>
</dbReference>
<feature type="compositionally biased region" description="Low complexity" evidence="5">
    <location>
        <begin position="844"/>
        <end position="859"/>
    </location>
</feature>
<feature type="domain" description="Nucleoporin Nup159/Nup146 N-terminal" evidence="6">
    <location>
        <begin position="53"/>
        <end position="429"/>
    </location>
</feature>
<feature type="compositionally biased region" description="Low complexity" evidence="5">
    <location>
        <begin position="670"/>
        <end position="684"/>
    </location>
</feature>
<protein>
    <recommendedName>
        <fullName evidence="6">Nucleoporin Nup159/Nup146 N-terminal domain-containing protein</fullName>
    </recommendedName>
</protein>
<keyword evidence="4" id="KW-0175">Coiled coil</keyword>
<dbReference type="Pfam" id="PF16755">
    <property type="entry name" value="Beta-prop_NUP159_NUP214"/>
    <property type="match status" value="1"/>
</dbReference>
<evidence type="ECO:0000256" key="4">
    <source>
        <dbReference type="SAM" id="Coils"/>
    </source>
</evidence>
<organism evidence="7 8">
    <name type="scientific">Westerdykella ornata</name>
    <dbReference type="NCBI Taxonomy" id="318751"/>
    <lineage>
        <taxon>Eukaryota</taxon>
        <taxon>Fungi</taxon>
        <taxon>Dikarya</taxon>
        <taxon>Ascomycota</taxon>
        <taxon>Pezizomycotina</taxon>
        <taxon>Dothideomycetes</taxon>
        <taxon>Pleosporomycetidae</taxon>
        <taxon>Pleosporales</taxon>
        <taxon>Sporormiaceae</taxon>
        <taxon>Westerdykella</taxon>
    </lineage>
</organism>
<comment type="subcellular location">
    <subcellularLocation>
        <location evidence="1">Nucleus</location>
    </subcellularLocation>
</comment>
<dbReference type="OrthoDB" id="248320at2759"/>
<dbReference type="GeneID" id="54552837"/>
<feature type="compositionally biased region" description="Basic and acidic residues" evidence="5">
    <location>
        <begin position="799"/>
        <end position="808"/>
    </location>
</feature>
<dbReference type="InterPro" id="IPR026054">
    <property type="entry name" value="Nucleoporin"/>
</dbReference>
<feature type="compositionally biased region" description="Low complexity" evidence="5">
    <location>
        <begin position="696"/>
        <end position="706"/>
    </location>
</feature>
<feature type="compositionally biased region" description="Polar residues" evidence="5">
    <location>
        <begin position="475"/>
        <end position="506"/>
    </location>
</feature>
<evidence type="ECO:0000313" key="8">
    <source>
        <dbReference type="Proteomes" id="UP000800097"/>
    </source>
</evidence>
<evidence type="ECO:0000256" key="1">
    <source>
        <dbReference type="ARBA" id="ARBA00004123"/>
    </source>
</evidence>
<feature type="region of interest" description="Disordered" evidence="5">
    <location>
        <begin position="455"/>
        <end position="533"/>
    </location>
</feature>
<dbReference type="PANTHER" id="PTHR23193">
    <property type="entry name" value="NUCLEAR PORE COMPLEX PROTEIN NUP"/>
    <property type="match status" value="1"/>
</dbReference>
<name>A0A6A6JP27_WESOR</name>
<dbReference type="GO" id="GO:0006606">
    <property type="term" value="P:protein import into nucleus"/>
    <property type="evidence" value="ECO:0007669"/>
    <property type="project" value="TreeGrafter"/>
</dbReference>
<evidence type="ECO:0000256" key="2">
    <source>
        <dbReference type="ARBA" id="ARBA00022448"/>
    </source>
</evidence>
<feature type="compositionally biased region" description="Acidic residues" evidence="5">
    <location>
        <begin position="860"/>
        <end position="890"/>
    </location>
</feature>
<evidence type="ECO:0000256" key="5">
    <source>
        <dbReference type="SAM" id="MobiDB-lite"/>
    </source>
</evidence>
<dbReference type="RefSeq" id="XP_033655939.1">
    <property type="nucleotide sequence ID" value="XM_033799662.1"/>
</dbReference>
<feature type="coiled-coil region" evidence="4">
    <location>
        <begin position="1126"/>
        <end position="1175"/>
    </location>
</feature>
<keyword evidence="3" id="KW-0539">Nucleus</keyword>
<accession>A0A6A6JP27</accession>
<feature type="region of interest" description="Disordered" evidence="5">
    <location>
        <begin position="625"/>
        <end position="1027"/>
    </location>
</feature>
<proteinExistence type="predicted"/>
<feature type="compositionally biased region" description="Polar residues" evidence="5">
    <location>
        <begin position="513"/>
        <end position="533"/>
    </location>
</feature>
<feature type="compositionally biased region" description="Basic and acidic residues" evidence="5">
    <location>
        <begin position="763"/>
        <end position="773"/>
    </location>
</feature>
<dbReference type="EMBL" id="ML986488">
    <property type="protein sequence ID" value="KAF2278400.1"/>
    <property type="molecule type" value="Genomic_DNA"/>
</dbReference>
<dbReference type="Proteomes" id="UP000800097">
    <property type="component" value="Unassembled WGS sequence"/>
</dbReference>
<evidence type="ECO:0000313" key="7">
    <source>
        <dbReference type="EMBL" id="KAF2278400.1"/>
    </source>
</evidence>
<feature type="compositionally biased region" description="Low complexity" evidence="5">
    <location>
        <begin position="455"/>
        <end position="474"/>
    </location>
</feature>
<feature type="region of interest" description="Disordered" evidence="5">
    <location>
        <begin position="1289"/>
        <end position="1357"/>
    </location>
</feature>
<gene>
    <name evidence="7" type="ORF">EI97DRAFT_440873</name>
</gene>
<dbReference type="GO" id="GO:0008139">
    <property type="term" value="F:nuclear localization sequence binding"/>
    <property type="evidence" value="ECO:0007669"/>
    <property type="project" value="TreeGrafter"/>
</dbReference>
<dbReference type="SUPFAM" id="SSF117289">
    <property type="entry name" value="Nucleoporin domain"/>
    <property type="match status" value="1"/>
</dbReference>
<dbReference type="PANTHER" id="PTHR23193:SF23">
    <property type="entry name" value="NUCLEAR PORE COMPLEX PROTEIN NUP153"/>
    <property type="match status" value="1"/>
</dbReference>
<feature type="compositionally biased region" description="Basic and acidic residues" evidence="5">
    <location>
        <begin position="1331"/>
        <end position="1343"/>
    </location>
</feature>
<dbReference type="GO" id="GO:0017056">
    <property type="term" value="F:structural constituent of nuclear pore"/>
    <property type="evidence" value="ECO:0007669"/>
    <property type="project" value="TreeGrafter"/>
</dbReference>
<dbReference type="InterPro" id="IPR015943">
    <property type="entry name" value="WD40/YVTN_repeat-like_dom_sf"/>
</dbReference>
<dbReference type="GO" id="GO:0005643">
    <property type="term" value="C:nuclear pore"/>
    <property type="evidence" value="ECO:0007669"/>
    <property type="project" value="TreeGrafter"/>
</dbReference>